<gene>
    <name evidence="1" type="primary">72</name>
    <name evidence="1" type="ORF">PBI_WALRUS_72</name>
</gene>
<sequence>MTGRDIVDDIDALIDEQLAAGETGQARRAATADRRCGHCGRAWHGLAITTRMEEMRREYLTNVVLARMRGEEYEYAESAILGDYRHADDDSTVLCPGSEFIGPLPSTCDAAASLTDDDGCQCPNCLMWRAVFGGGAEGALRGLWQLPDDFDPASWLARPIRDGRVTPELGQWWEPARWWRLDLTATAVGFDQIEVTVETEGVGVARSVAGPPARTALVITATDGSTVRSGMTALLTDPDTGINSCRTYDPAALSWRTLDVYAVTPHDLGGRIVWHEIDGPGGDYVHSRAVVSTNRVDRWFDQHGLWFLAPREMRAAAHRLMGRLAIDDGRPLRTARTRIPDGAPYLPIGVTMPQRGDIVGYEIGGRVYTGYVTNVEPGPRGDDTVLRLDVDGSRTDEFAITFNDPDPSIRRLFGFGWDGGE</sequence>
<evidence type="ECO:0000313" key="1">
    <source>
        <dbReference type="EMBL" id="QBG78463.1"/>
    </source>
</evidence>
<dbReference type="RefSeq" id="YP_010101722.1">
    <property type="nucleotide sequence ID" value="NC_055792.1"/>
</dbReference>
<dbReference type="GeneID" id="65119496"/>
<accession>A0A481S2E1</accession>
<organism evidence="1 2">
    <name type="scientific">Gordonia phage Walrus</name>
    <dbReference type="NCBI Taxonomy" id="2517927"/>
    <lineage>
        <taxon>Viruses</taxon>
        <taxon>Duplodnaviria</taxon>
        <taxon>Heunggongvirae</taxon>
        <taxon>Uroviricota</taxon>
        <taxon>Caudoviricetes</taxon>
        <taxon>Jujuvirus</taxon>
        <taxon>Jujuvirus walrus</taxon>
    </lineage>
</organism>
<dbReference type="KEGG" id="vg:65119496"/>
<protein>
    <submittedName>
        <fullName evidence="1">Uncharacterized protein</fullName>
    </submittedName>
</protein>
<dbReference type="EMBL" id="MK501729">
    <property type="protein sequence ID" value="QBG78463.1"/>
    <property type="molecule type" value="Genomic_DNA"/>
</dbReference>
<name>A0A481S2E1_9CAUD</name>
<keyword evidence="2" id="KW-1185">Reference proteome</keyword>
<proteinExistence type="predicted"/>
<evidence type="ECO:0000313" key="2">
    <source>
        <dbReference type="Proteomes" id="UP000293379"/>
    </source>
</evidence>
<reference evidence="2" key="1">
    <citation type="submission" date="2019-02" db="EMBL/GenBank/DDBJ databases">
        <authorList>
            <person name="Montgomery M.T."/>
            <person name="Garlena R.A."/>
            <person name="Russell D.A."/>
            <person name="Pope W.H."/>
            <person name="Jacobs-Sera D."/>
            <person name="Hatfull G.F."/>
        </authorList>
    </citation>
    <scope>NUCLEOTIDE SEQUENCE [LARGE SCALE GENOMIC DNA]</scope>
</reference>
<dbReference type="Proteomes" id="UP000293379">
    <property type="component" value="Segment"/>
</dbReference>